<accession>A0A0P0VN24</accession>
<name>A0A0P0VN24_ORYSJ</name>
<dbReference type="Proteomes" id="UP000059680">
    <property type="component" value="Chromosome 2"/>
</dbReference>
<proteinExistence type="predicted"/>
<dbReference type="EMBL" id="AP014958">
    <property type="protein sequence ID" value="BAS80332.1"/>
    <property type="molecule type" value="Genomic_DNA"/>
</dbReference>
<dbReference type="OMA" id="TRWAPST"/>
<feature type="region of interest" description="Disordered" evidence="1">
    <location>
        <begin position="232"/>
        <end position="276"/>
    </location>
</feature>
<evidence type="ECO:0000313" key="3">
    <source>
        <dbReference type="Proteomes" id="UP000059680"/>
    </source>
</evidence>
<evidence type="ECO:0000256" key="1">
    <source>
        <dbReference type="SAM" id="MobiDB-lite"/>
    </source>
</evidence>
<dbReference type="PaxDb" id="39947-A0A0P0VN24"/>
<dbReference type="InParanoid" id="A0A0P0VN24"/>
<reference evidence="3" key="1">
    <citation type="journal article" date="2005" name="Nature">
        <title>The map-based sequence of the rice genome.</title>
        <authorList>
            <consortium name="International rice genome sequencing project (IRGSP)"/>
            <person name="Matsumoto T."/>
            <person name="Wu J."/>
            <person name="Kanamori H."/>
            <person name="Katayose Y."/>
            <person name="Fujisawa M."/>
            <person name="Namiki N."/>
            <person name="Mizuno H."/>
            <person name="Yamamoto K."/>
            <person name="Antonio B.A."/>
            <person name="Baba T."/>
            <person name="Sakata K."/>
            <person name="Nagamura Y."/>
            <person name="Aoki H."/>
            <person name="Arikawa K."/>
            <person name="Arita K."/>
            <person name="Bito T."/>
            <person name="Chiden Y."/>
            <person name="Fujitsuka N."/>
            <person name="Fukunaka R."/>
            <person name="Hamada M."/>
            <person name="Harada C."/>
            <person name="Hayashi A."/>
            <person name="Hijishita S."/>
            <person name="Honda M."/>
            <person name="Hosokawa S."/>
            <person name="Ichikawa Y."/>
            <person name="Idonuma A."/>
            <person name="Iijima M."/>
            <person name="Ikeda M."/>
            <person name="Ikeno M."/>
            <person name="Ito K."/>
            <person name="Ito S."/>
            <person name="Ito T."/>
            <person name="Ito Y."/>
            <person name="Ito Y."/>
            <person name="Iwabuchi A."/>
            <person name="Kamiya K."/>
            <person name="Karasawa W."/>
            <person name="Kurita K."/>
            <person name="Katagiri S."/>
            <person name="Kikuta A."/>
            <person name="Kobayashi H."/>
            <person name="Kobayashi N."/>
            <person name="Machita K."/>
            <person name="Maehara T."/>
            <person name="Masukawa M."/>
            <person name="Mizubayashi T."/>
            <person name="Mukai Y."/>
            <person name="Nagasaki H."/>
            <person name="Nagata Y."/>
            <person name="Naito S."/>
            <person name="Nakashima M."/>
            <person name="Nakama Y."/>
            <person name="Nakamichi Y."/>
            <person name="Nakamura M."/>
            <person name="Meguro A."/>
            <person name="Negishi M."/>
            <person name="Ohta I."/>
            <person name="Ohta T."/>
            <person name="Okamoto M."/>
            <person name="Ono N."/>
            <person name="Saji S."/>
            <person name="Sakaguchi M."/>
            <person name="Sakai K."/>
            <person name="Shibata M."/>
            <person name="Shimokawa T."/>
            <person name="Song J."/>
            <person name="Takazaki Y."/>
            <person name="Terasawa K."/>
            <person name="Tsugane M."/>
            <person name="Tsuji K."/>
            <person name="Ueda S."/>
            <person name="Waki K."/>
            <person name="Yamagata H."/>
            <person name="Yamamoto M."/>
            <person name="Yamamoto S."/>
            <person name="Yamane H."/>
            <person name="Yoshiki S."/>
            <person name="Yoshihara R."/>
            <person name="Yukawa K."/>
            <person name="Zhong H."/>
            <person name="Yano M."/>
            <person name="Yuan Q."/>
            <person name="Ouyang S."/>
            <person name="Liu J."/>
            <person name="Jones K.M."/>
            <person name="Gansberger K."/>
            <person name="Moffat K."/>
            <person name="Hill J."/>
            <person name="Bera J."/>
            <person name="Fadrosh D."/>
            <person name="Jin S."/>
            <person name="Johri S."/>
            <person name="Kim M."/>
            <person name="Overton L."/>
            <person name="Reardon M."/>
            <person name="Tsitrin T."/>
            <person name="Vuong H."/>
            <person name="Weaver B."/>
            <person name="Ciecko A."/>
            <person name="Tallon L."/>
            <person name="Jackson J."/>
            <person name="Pai G."/>
            <person name="Aken S.V."/>
            <person name="Utterback T."/>
            <person name="Reidmuller S."/>
            <person name="Feldblyum T."/>
            <person name="Hsiao J."/>
            <person name="Zismann V."/>
            <person name="Iobst S."/>
            <person name="de Vazeille A.R."/>
            <person name="Buell C.R."/>
            <person name="Ying K."/>
            <person name="Li Y."/>
            <person name="Lu T."/>
            <person name="Huang Y."/>
            <person name="Zhao Q."/>
            <person name="Feng Q."/>
            <person name="Zhang L."/>
            <person name="Zhu J."/>
            <person name="Weng Q."/>
            <person name="Mu J."/>
            <person name="Lu Y."/>
            <person name="Fan D."/>
            <person name="Liu Y."/>
            <person name="Guan J."/>
            <person name="Zhang Y."/>
            <person name="Yu S."/>
            <person name="Liu X."/>
            <person name="Zhang Y."/>
            <person name="Hong G."/>
            <person name="Han B."/>
            <person name="Choisne N."/>
            <person name="Demange N."/>
            <person name="Orjeda G."/>
            <person name="Samain S."/>
            <person name="Cattolico L."/>
            <person name="Pelletier E."/>
            <person name="Couloux A."/>
            <person name="Segurens B."/>
            <person name="Wincker P."/>
            <person name="D'Hont A."/>
            <person name="Scarpelli C."/>
            <person name="Weissenbach J."/>
            <person name="Salanoubat M."/>
            <person name="Quetier F."/>
            <person name="Yu Y."/>
            <person name="Kim H.R."/>
            <person name="Rambo T."/>
            <person name="Currie J."/>
            <person name="Collura K."/>
            <person name="Luo M."/>
            <person name="Yang T."/>
            <person name="Ammiraju J.S.S."/>
            <person name="Engler F."/>
            <person name="Soderlund C."/>
            <person name="Wing R.A."/>
            <person name="Palmer L.E."/>
            <person name="de la Bastide M."/>
            <person name="Spiegel L."/>
            <person name="Nascimento L."/>
            <person name="Zutavern T."/>
            <person name="O'Shaughnessy A."/>
            <person name="Dike S."/>
            <person name="Dedhia N."/>
            <person name="Preston R."/>
            <person name="Balija V."/>
            <person name="McCombie W.R."/>
            <person name="Chow T."/>
            <person name="Chen H."/>
            <person name="Chung M."/>
            <person name="Chen C."/>
            <person name="Shaw J."/>
            <person name="Wu H."/>
            <person name="Hsiao K."/>
            <person name="Chao Y."/>
            <person name="Chu M."/>
            <person name="Cheng C."/>
            <person name="Hour A."/>
            <person name="Lee P."/>
            <person name="Lin S."/>
            <person name="Lin Y."/>
            <person name="Liou J."/>
            <person name="Liu S."/>
            <person name="Hsing Y."/>
            <person name="Raghuvanshi S."/>
            <person name="Mohanty A."/>
            <person name="Bharti A.K."/>
            <person name="Gaur A."/>
            <person name="Gupta V."/>
            <person name="Kumar D."/>
            <person name="Ravi V."/>
            <person name="Vij S."/>
            <person name="Kapur A."/>
            <person name="Khurana P."/>
            <person name="Khurana P."/>
            <person name="Khurana J.P."/>
            <person name="Tyagi A.K."/>
            <person name="Gaikwad K."/>
            <person name="Singh A."/>
            <person name="Dalal V."/>
            <person name="Srivastava S."/>
            <person name="Dixit A."/>
            <person name="Pal A.K."/>
            <person name="Ghazi I.A."/>
            <person name="Yadav M."/>
            <person name="Pandit A."/>
            <person name="Bhargava A."/>
            <person name="Sureshbabu K."/>
            <person name="Batra K."/>
            <person name="Sharma T.R."/>
            <person name="Mohapatra T."/>
            <person name="Singh N.K."/>
            <person name="Messing J."/>
            <person name="Nelson A.B."/>
            <person name="Fuks G."/>
            <person name="Kavchok S."/>
            <person name="Keizer G."/>
            <person name="Linton E."/>
            <person name="Llaca V."/>
            <person name="Song R."/>
            <person name="Tanyolac B."/>
            <person name="Young S."/>
            <person name="Ho-Il K."/>
            <person name="Hahn J.H."/>
            <person name="Sangsakoo G."/>
            <person name="Vanavichit A."/>
            <person name="de Mattos Luiz.A.T."/>
            <person name="Zimmer P.D."/>
            <person name="Malone G."/>
            <person name="Dellagostin O."/>
            <person name="de Oliveira A.C."/>
            <person name="Bevan M."/>
            <person name="Bancroft I."/>
            <person name="Minx P."/>
            <person name="Cordum H."/>
            <person name="Wilson R."/>
            <person name="Cheng Z."/>
            <person name="Jin W."/>
            <person name="Jiang J."/>
            <person name="Leong S.A."/>
            <person name="Iwama H."/>
            <person name="Gojobori T."/>
            <person name="Itoh T."/>
            <person name="Niimura Y."/>
            <person name="Fujii Y."/>
            <person name="Habara T."/>
            <person name="Sakai H."/>
            <person name="Sato Y."/>
            <person name="Wilson G."/>
            <person name="Kumar K."/>
            <person name="McCouch S."/>
            <person name="Juretic N."/>
            <person name="Hoen D."/>
            <person name="Wright S."/>
            <person name="Bruskiewich R."/>
            <person name="Bureau T."/>
            <person name="Miyao A."/>
            <person name="Hirochika H."/>
            <person name="Nishikawa T."/>
            <person name="Kadowaki K."/>
            <person name="Sugiura M."/>
            <person name="Burr B."/>
            <person name="Sasaki T."/>
        </authorList>
    </citation>
    <scope>NUCLEOTIDE SEQUENCE [LARGE SCALE GENOMIC DNA]</scope>
    <source>
        <strain evidence="3">cv. Nipponbare</strain>
    </source>
</reference>
<keyword evidence="3" id="KW-1185">Reference proteome</keyword>
<dbReference type="Gramene" id="Os02t0685750-02">
    <property type="protein sequence ID" value="Os02t0685750-02"/>
    <property type="gene ID" value="Os02g0685750"/>
</dbReference>
<evidence type="ECO:0000313" key="2">
    <source>
        <dbReference type="EMBL" id="BAS80332.1"/>
    </source>
</evidence>
<reference evidence="2 3" key="2">
    <citation type="journal article" date="2013" name="Plant Cell Physiol.">
        <title>Rice Annotation Project Database (RAP-DB): an integrative and interactive database for rice genomics.</title>
        <authorList>
            <person name="Sakai H."/>
            <person name="Lee S.S."/>
            <person name="Tanaka T."/>
            <person name="Numa H."/>
            <person name="Kim J."/>
            <person name="Kawahara Y."/>
            <person name="Wakimoto H."/>
            <person name="Yang C.C."/>
            <person name="Iwamoto M."/>
            <person name="Abe T."/>
            <person name="Yamada Y."/>
            <person name="Muto A."/>
            <person name="Inokuchi H."/>
            <person name="Ikemura T."/>
            <person name="Matsumoto T."/>
            <person name="Sasaki T."/>
            <person name="Itoh T."/>
        </authorList>
    </citation>
    <scope>NUCLEOTIDE SEQUENCE [LARGE SCALE GENOMIC DNA]</scope>
    <source>
        <strain evidence="3">cv. Nipponbare</strain>
    </source>
</reference>
<reference evidence="2 3" key="3">
    <citation type="journal article" date="2013" name="Rice">
        <title>Improvement of the Oryza sativa Nipponbare reference genome using next generation sequence and optical map data.</title>
        <authorList>
            <person name="Kawahara Y."/>
            <person name="de la Bastide M."/>
            <person name="Hamilton J.P."/>
            <person name="Kanamori H."/>
            <person name="McCombie W.R."/>
            <person name="Ouyang S."/>
            <person name="Schwartz D.C."/>
            <person name="Tanaka T."/>
            <person name="Wu J."/>
            <person name="Zhou S."/>
            <person name="Childs K.L."/>
            <person name="Davidson R.M."/>
            <person name="Lin H."/>
            <person name="Quesada-Ocampo L."/>
            <person name="Vaillancourt B."/>
            <person name="Sakai H."/>
            <person name="Lee S.S."/>
            <person name="Kim J."/>
            <person name="Numa H."/>
            <person name="Itoh T."/>
            <person name="Buell C.R."/>
            <person name="Matsumoto T."/>
        </authorList>
    </citation>
    <scope>NUCLEOTIDE SEQUENCE [LARGE SCALE GENOMIC DNA]</scope>
    <source>
        <strain evidence="3">cv. Nipponbare</strain>
    </source>
</reference>
<gene>
    <name evidence="2" type="ordered locus">Os02g0685750</name>
    <name evidence="2" type="ORF">OSNPB_020685750</name>
</gene>
<sequence>MDNPERVARLDDTNDDSRELGRFALAELPALDDAVEQLAPGAELHHNVNVLRVLVGALDGDDVPVAREVVHDLDLAADVLDVLLGDELPLGYGLAGVVHPGGEVGAEVGGAELPLPELAPERVVLAQARGRVPEHVGRQLRGRGRPALHGRGVRRVRRRRRTARGLLPGRLIGGGGGGGAGGDGRVPRLIMPLRRAAEAGEVLGSKRDAARVPHHALMMRAAVHAASSRIYPKASPRGLGSARRGEASNGGSWKLGIGSGRKQQWGLGKRGGRWIG</sequence>
<protein>
    <submittedName>
        <fullName evidence="2">Os02g0685750 protein</fullName>
    </submittedName>
</protein>
<organism evidence="2 3">
    <name type="scientific">Oryza sativa subsp. japonica</name>
    <name type="common">Rice</name>
    <dbReference type="NCBI Taxonomy" id="39947"/>
    <lineage>
        <taxon>Eukaryota</taxon>
        <taxon>Viridiplantae</taxon>
        <taxon>Streptophyta</taxon>
        <taxon>Embryophyta</taxon>
        <taxon>Tracheophyta</taxon>
        <taxon>Spermatophyta</taxon>
        <taxon>Magnoliopsida</taxon>
        <taxon>Liliopsida</taxon>
        <taxon>Poales</taxon>
        <taxon>Poaceae</taxon>
        <taxon>BOP clade</taxon>
        <taxon>Oryzoideae</taxon>
        <taxon>Oryzeae</taxon>
        <taxon>Oryzinae</taxon>
        <taxon>Oryza</taxon>
        <taxon>Oryza sativa</taxon>
    </lineage>
</organism>
<dbReference type="AlphaFoldDB" id="A0A0P0VN24"/>